<accession>A0A0G0T0X9</accession>
<evidence type="ECO:0000259" key="4">
    <source>
        <dbReference type="PROSITE" id="PS50853"/>
    </source>
</evidence>
<keyword evidence="2" id="KW-1133">Transmembrane helix</keyword>
<evidence type="ECO:0000313" key="5">
    <source>
        <dbReference type="EMBL" id="KKR70654.1"/>
    </source>
</evidence>
<evidence type="ECO:0000313" key="6">
    <source>
        <dbReference type="Proteomes" id="UP000034562"/>
    </source>
</evidence>
<dbReference type="AlphaFoldDB" id="A0A0G0T0X9"/>
<feature type="compositionally biased region" description="Low complexity" evidence="1">
    <location>
        <begin position="808"/>
        <end position="832"/>
    </location>
</feature>
<dbReference type="EMBL" id="LBZK01000018">
    <property type="protein sequence ID" value="KKR70654.1"/>
    <property type="molecule type" value="Genomic_DNA"/>
</dbReference>
<feature type="compositionally biased region" description="Low complexity" evidence="1">
    <location>
        <begin position="459"/>
        <end position="478"/>
    </location>
</feature>
<protein>
    <submittedName>
        <fullName evidence="5">Endoglucanase-like protein, nonfunctional</fullName>
    </submittedName>
</protein>
<dbReference type="InterPro" id="IPR059177">
    <property type="entry name" value="GH29D-like_dom"/>
</dbReference>
<dbReference type="SUPFAM" id="SSF49363">
    <property type="entry name" value="Purple acid phosphatase, N-terminal domain"/>
    <property type="match status" value="1"/>
</dbReference>
<feature type="region of interest" description="Disordered" evidence="1">
    <location>
        <begin position="454"/>
        <end position="478"/>
    </location>
</feature>
<dbReference type="InterPro" id="IPR003961">
    <property type="entry name" value="FN3_dom"/>
</dbReference>
<dbReference type="SMART" id="SM00089">
    <property type="entry name" value="PKD"/>
    <property type="match status" value="1"/>
</dbReference>
<organism evidence="5 6">
    <name type="scientific">Candidatus Woesebacteria bacterium GW2011_GWA2_40_7b</name>
    <dbReference type="NCBI Taxonomy" id="1618563"/>
    <lineage>
        <taxon>Bacteria</taxon>
        <taxon>Candidatus Woeseibacteriota</taxon>
    </lineage>
</organism>
<feature type="compositionally biased region" description="Polar residues" evidence="1">
    <location>
        <begin position="339"/>
        <end position="352"/>
    </location>
</feature>
<dbReference type="PATRIC" id="fig|1618563.3.peg.357"/>
<feature type="signal peptide" evidence="3">
    <location>
        <begin position="1"/>
        <end position="29"/>
    </location>
</feature>
<feature type="region of interest" description="Disordered" evidence="1">
    <location>
        <begin position="802"/>
        <end position="839"/>
    </location>
</feature>
<feature type="region of interest" description="Disordered" evidence="1">
    <location>
        <begin position="339"/>
        <end position="362"/>
    </location>
</feature>
<comment type="caution">
    <text evidence="5">The sequence shown here is derived from an EMBL/GenBank/DDBJ whole genome shotgun (WGS) entry which is preliminary data.</text>
</comment>
<dbReference type="Gene3D" id="2.60.40.10">
    <property type="entry name" value="Immunoglobulins"/>
    <property type="match status" value="2"/>
</dbReference>
<gene>
    <name evidence="5" type="ORF">UU12_C0018G0013</name>
</gene>
<dbReference type="STRING" id="1618563.UU12_C0018G0013"/>
<dbReference type="GO" id="GO:0003993">
    <property type="term" value="F:acid phosphatase activity"/>
    <property type="evidence" value="ECO:0007669"/>
    <property type="project" value="InterPro"/>
</dbReference>
<feature type="chain" id="PRO_5002534479" evidence="3">
    <location>
        <begin position="30"/>
        <end position="1011"/>
    </location>
</feature>
<feature type="compositionally biased region" description="Low complexity" evidence="1">
    <location>
        <begin position="76"/>
        <end position="86"/>
    </location>
</feature>
<feature type="compositionally biased region" description="Low complexity" evidence="1">
    <location>
        <begin position="50"/>
        <end position="62"/>
    </location>
</feature>
<sequence length="1011" mass="103479">MKMWQKTVSIIVTFALLFNSIAPYSIAIAQELTSEPSPTPTDLATPTIAPTDSPTQSPTPTDIASPEPTAEAGTTPSISPSPQIPIEHGNLTTTVIENIDLSVVTGLNTNVDVPTVTTDKPDYSPTSVVLITGTGFTSGKTYTLEISSTDEPPVTHTDSVTADSQGTFTYAYQLDGKYRPNYKIEVKVGSERIVASVTFTDGDPPVVEIDSEPSDPTNSTSATFYFHSTEEGSAFQCKIDVSGYSVCESPKTYTGLSNGSHIFQVKATGVGGTGLPDSSNWVVNTSLQIVTVTATVSGGTLGSNEWYTSNVTVGFTCSSTSTPPEDNISNCPGDQILSTEGSSVSSSAQTANDAGGNTGTSNVVTVKTDTSNPTVSATGASASWQSSVPTIIVSASDSVSGLASVKYAWDADATGGTLISNGTDLTSTYPGNGDHTLNLSVTDNAGRTNSFSGKYMVDTGIPSAPGTPSTTTPTNSTTQTWSWTAATDSVSNIANYLYRISGDATVNSTSTGSNSTSFVTNLVQGIYSFYVKAVDSAGNTGSESSGGSLTVDTTIPTLTAAVSAGTLGTNSWYTSNVTVHFNCSDTGGSGMASCPNDEILSTESSSISSTAKASTDNAGNTSVASNVVTVKIDKTSPATPSATPVAGDYTSDQSVTLSSSDSLSGFGAIYYTTDGSVPDATKTLYAGAITVDKDMTIKAIAYDNAGNAGGILEATYGIAPVISGETSSSATTDSVTITWTTDEAATSRVIYDTASHALGAAPNYGYANSTDEDSTKVTSHSVGLTGLTAGTTYYYRTVSHGSPEAVSDENSFTTTSSDTTTGSSGGTLSDASAPNCNDTKPGSAPVLTGAFGGVNSVTLHWTEASDPVSYYLVTYGASSGAQTYGNPNVGGKGTTSYTVSGLSGGRTYFFKVRAGNGCAPGDFSNEVFAIPVGGFISSPATGFIPGVLGTETEASPGPSLSPQTLGTEDSEITEPKEVNLVTWLLTHKKISLGVILILAAIGYFISKQKKS</sequence>
<dbReference type="Pfam" id="PF00041">
    <property type="entry name" value="fn3"/>
    <property type="match status" value="1"/>
</dbReference>
<dbReference type="Proteomes" id="UP000034562">
    <property type="component" value="Unassembled WGS sequence"/>
</dbReference>
<feature type="compositionally biased region" description="Polar residues" evidence="1">
    <location>
        <begin position="35"/>
        <end position="44"/>
    </location>
</feature>
<keyword evidence="2" id="KW-0472">Membrane</keyword>
<dbReference type="InterPro" id="IPR022409">
    <property type="entry name" value="PKD/Chitinase_dom"/>
</dbReference>
<dbReference type="SUPFAM" id="SSF49265">
    <property type="entry name" value="Fibronectin type III"/>
    <property type="match status" value="2"/>
</dbReference>
<feature type="transmembrane region" description="Helical" evidence="2">
    <location>
        <begin position="990"/>
        <end position="1006"/>
    </location>
</feature>
<reference evidence="5 6" key="1">
    <citation type="journal article" date="2015" name="Nature">
        <title>rRNA introns, odd ribosomes, and small enigmatic genomes across a large radiation of phyla.</title>
        <authorList>
            <person name="Brown C.T."/>
            <person name="Hug L.A."/>
            <person name="Thomas B.C."/>
            <person name="Sharon I."/>
            <person name="Castelle C.J."/>
            <person name="Singh A."/>
            <person name="Wilkins M.J."/>
            <person name="Williams K.H."/>
            <person name="Banfield J.F."/>
        </authorList>
    </citation>
    <scope>NUCLEOTIDE SEQUENCE [LARGE SCALE GENOMIC DNA]</scope>
</reference>
<keyword evidence="3" id="KW-0732">Signal</keyword>
<name>A0A0G0T0X9_9BACT</name>
<dbReference type="Gene3D" id="2.60.40.380">
    <property type="entry name" value="Purple acid phosphatase-like, N-terminal"/>
    <property type="match status" value="1"/>
</dbReference>
<feature type="domain" description="Fibronectin type-III" evidence="4">
    <location>
        <begin position="841"/>
        <end position="934"/>
    </location>
</feature>
<dbReference type="InterPro" id="IPR015914">
    <property type="entry name" value="PAPs_N"/>
</dbReference>
<evidence type="ECO:0000256" key="2">
    <source>
        <dbReference type="SAM" id="Phobius"/>
    </source>
</evidence>
<keyword evidence="2" id="KW-0812">Transmembrane</keyword>
<dbReference type="Pfam" id="PF16656">
    <property type="entry name" value="Pur_ac_phosph_N"/>
    <property type="match status" value="1"/>
</dbReference>
<dbReference type="InterPro" id="IPR036116">
    <property type="entry name" value="FN3_sf"/>
</dbReference>
<feature type="region of interest" description="Disordered" evidence="1">
    <location>
        <begin position="35"/>
        <end position="86"/>
    </location>
</feature>
<dbReference type="Pfam" id="PF13290">
    <property type="entry name" value="CHB_HEX_C_1"/>
    <property type="match status" value="1"/>
</dbReference>
<dbReference type="InterPro" id="IPR013783">
    <property type="entry name" value="Ig-like_fold"/>
</dbReference>
<dbReference type="CDD" id="cd00063">
    <property type="entry name" value="FN3"/>
    <property type="match status" value="1"/>
</dbReference>
<evidence type="ECO:0000256" key="3">
    <source>
        <dbReference type="SAM" id="SignalP"/>
    </source>
</evidence>
<evidence type="ECO:0000256" key="1">
    <source>
        <dbReference type="SAM" id="MobiDB-lite"/>
    </source>
</evidence>
<dbReference type="InterPro" id="IPR008963">
    <property type="entry name" value="Purple_acid_Pase-like_N"/>
</dbReference>
<feature type="domain" description="Fibronectin type-III" evidence="4">
    <location>
        <begin position="464"/>
        <end position="557"/>
    </location>
</feature>
<dbReference type="SMART" id="SM00060">
    <property type="entry name" value="FN3"/>
    <property type="match status" value="4"/>
</dbReference>
<proteinExistence type="predicted"/>
<dbReference type="PROSITE" id="PS50853">
    <property type="entry name" value="FN3"/>
    <property type="match status" value="2"/>
</dbReference>
<dbReference type="GO" id="GO:0046872">
    <property type="term" value="F:metal ion binding"/>
    <property type="evidence" value="ECO:0007669"/>
    <property type="project" value="InterPro"/>
</dbReference>